<dbReference type="EMBL" id="JBBPDW010000002">
    <property type="protein sequence ID" value="KAK7555674.1"/>
    <property type="molecule type" value="Genomic_DNA"/>
</dbReference>
<reference evidence="1 2" key="1">
    <citation type="submission" date="2024-04" db="EMBL/GenBank/DDBJ databases">
        <title>Phyllosticta paracitricarpa is synonymous to the EU quarantine fungus P. citricarpa based on phylogenomic analyses.</title>
        <authorList>
            <consortium name="Lawrence Berkeley National Laboratory"/>
            <person name="Van Ingen-Buijs V.A."/>
            <person name="Van Westerhoven A.C."/>
            <person name="Haridas S."/>
            <person name="Skiadas P."/>
            <person name="Martin F."/>
            <person name="Groenewald J.Z."/>
            <person name="Crous P.W."/>
            <person name="Seidl M.F."/>
        </authorList>
    </citation>
    <scope>NUCLEOTIDE SEQUENCE [LARGE SCALE GENOMIC DNA]</scope>
    <source>
        <strain evidence="1 2">CBS 122670</strain>
    </source>
</reference>
<sequence>MCLVGATIIFYFTSSSFTHFLHLLSIDNENNNHHDAVHHHCHIRKNHLNQSNLERRLRWPDTVFLTALRCTAEKERYRPTMSTAVLDSSTGRLTLFYRRAS</sequence>
<keyword evidence="2" id="KW-1185">Reference proteome</keyword>
<comment type="caution">
    <text evidence="1">The sequence shown here is derived from an EMBL/GenBank/DDBJ whole genome shotgun (WGS) entry which is preliminary data.</text>
</comment>
<evidence type="ECO:0000313" key="1">
    <source>
        <dbReference type="EMBL" id="KAK7555674.1"/>
    </source>
</evidence>
<protein>
    <recommendedName>
        <fullName evidence="3">Secreted protein</fullName>
    </recommendedName>
</protein>
<organism evidence="1 2">
    <name type="scientific">Phyllosticta citricarpa</name>
    <dbReference type="NCBI Taxonomy" id="55181"/>
    <lineage>
        <taxon>Eukaryota</taxon>
        <taxon>Fungi</taxon>
        <taxon>Dikarya</taxon>
        <taxon>Ascomycota</taxon>
        <taxon>Pezizomycotina</taxon>
        <taxon>Dothideomycetes</taxon>
        <taxon>Dothideomycetes incertae sedis</taxon>
        <taxon>Botryosphaeriales</taxon>
        <taxon>Phyllostictaceae</taxon>
        <taxon>Phyllosticta</taxon>
    </lineage>
</organism>
<accession>A0ABR1MPQ5</accession>
<gene>
    <name evidence="1" type="ORF">IWX46DRAFT_136374</name>
</gene>
<name>A0ABR1MPQ5_9PEZI</name>
<evidence type="ECO:0008006" key="3">
    <source>
        <dbReference type="Google" id="ProtNLM"/>
    </source>
</evidence>
<dbReference type="Proteomes" id="UP001365128">
    <property type="component" value="Unassembled WGS sequence"/>
</dbReference>
<evidence type="ECO:0000313" key="2">
    <source>
        <dbReference type="Proteomes" id="UP001365128"/>
    </source>
</evidence>
<proteinExistence type="predicted"/>